<feature type="compositionally biased region" description="Polar residues" evidence="1">
    <location>
        <begin position="450"/>
        <end position="462"/>
    </location>
</feature>
<protein>
    <recommendedName>
        <fullName evidence="3">RagB/SusD domain-containing protein</fullName>
    </recommendedName>
</protein>
<organism evidence="2">
    <name type="scientific">uncultured Solirubrobacteraceae bacterium</name>
    <dbReference type="NCBI Taxonomy" id="1162706"/>
    <lineage>
        <taxon>Bacteria</taxon>
        <taxon>Bacillati</taxon>
        <taxon>Actinomycetota</taxon>
        <taxon>Thermoleophilia</taxon>
        <taxon>Solirubrobacterales</taxon>
        <taxon>Solirubrobacteraceae</taxon>
        <taxon>environmental samples</taxon>
    </lineage>
</organism>
<dbReference type="AlphaFoldDB" id="A0A6J4TH60"/>
<accession>A0A6J4TH60</accession>
<dbReference type="EMBL" id="CADCVT010000335">
    <property type="protein sequence ID" value="CAA9523213.1"/>
    <property type="molecule type" value="Genomic_DNA"/>
</dbReference>
<reference evidence="2" key="1">
    <citation type="submission" date="2020-02" db="EMBL/GenBank/DDBJ databases">
        <authorList>
            <person name="Meier V. D."/>
        </authorList>
    </citation>
    <scope>NUCLEOTIDE SEQUENCE</scope>
    <source>
        <strain evidence="2">AVDCRST_MAG85</strain>
    </source>
</reference>
<evidence type="ECO:0000313" key="2">
    <source>
        <dbReference type="EMBL" id="CAA9523213.1"/>
    </source>
</evidence>
<dbReference type="Gene3D" id="1.25.40.390">
    <property type="match status" value="1"/>
</dbReference>
<sequence>MPPHVNPARARARSRAAAALASVCLLGAVAGCDSDRILDVQDVDRLPPAFLDDPSFLPTVAAGAVRDFTLAYSGDDNDVGQILVSGMLTDEFYKSGTFPTFVEVDRRTIFDDNADNQEVFLALSRARRAAENAAARFEASAPTDVARAELLNFAGFTYVLFGENYCSGIPFSEFDEAANSFSFGPPLPTDSVLNRAIARFDAAAGVATTPGAATALNAARVGRARALLNLNRPAEAAAAVAQVPTAFRFVVEHSTNTAAQNNGQWSYSNNQGRWSVANGEGTNGLPYRTAFTDSNDTRVPSYLAPEGDATRLGFNRNLLRYQQMKYPNRESNVTVASGVEARLIEAEAALRSGAAGQFLAIHNALRANAALYTCPTGALGCVNRTTPLPPLVDPGTAAARTDLHFRERAFWLFATSHRLGDMRRLVRQYGRAANTVFPTGAYSRPRANGTLLTSGSHGTDTSLPVPVDELNNPEVPDDYSCDNTAP</sequence>
<dbReference type="SUPFAM" id="SSF48452">
    <property type="entry name" value="TPR-like"/>
    <property type="match status" value="1"/>
</dbReference>
<gene>
    <name evidence="2" type="ORF">AVDCRST_MAG85-3022</name>
</gene>
<name>A0A6J4TH60_9ACTN</name>
<evidence type="ECO:0008006" key="3">
    <source>
        <dbReference type="Google" id="ProtNLM"/>
    </source>
</evidence>
<dbReference type="InterPro" id="IPR011990">
    <property type="entry name" value="TPR-like_helical_dom_sf"/>
</dbReference>
<evidence type="ECO:0000256" key="1">
    <source>
        <dbReference type="SAM" id="MobiDB-lite"/>
    </source>
</evidence>
<proteinExistence type="predicted"/>
<feature type="region of interest" description="Disordered" evidence="1">
    <location>
        <begin position="447"/>
        <end position="486"/>
    </location>
</feature>